<evidence type="ECO:0000256" key="1">
    <source>
        <dbReference type="SAM" id="MobiDB-lite"/>
    </source>
</evidence>
<keyword evidence="3" id="KW-1185">Reference proteome</keyword>
<name>A0A5B7IFZ4_PORTR</name>
<comment type="caution">
    <text evidence="2">The sequence shown here is derived from an EMBL/GenBank/DDBJ whole genome shotgun (WGS) entry which is preliminary data.</text>
</comment>
<sequence>MTGRLHGMRQEQAIQTLSSRMGRSLGALALRLNKWKEGKEEVSSHYSKQLEQRGNAAQTGRRVVTESDE</sequence>
<dbReference type="AlphaFoldDB" id="A0A5B7IFZ4"/>
<evidence type="ECO:0000313" key="2">
    <source>
        <dbReference type="EMBL" id="MPC80507.1"/>
    </source>
</evidence>
<evidence type="ECO:0000313" key="3">
    <source>
        <dbReference type="Proteomes" id="UP000324222"/>
    </source>
</evidence>
<dbReference type="EMBL" id="VSRR010054215">
    <property type="protein sequence ID" value="MPC80507.1"/>
    <property type="molecule type" value="Genomic_DNA"/>
</dbReference>
<reference evidence="2 3" key="1">
    <citation type="submission" date="2019-05" db="EMBL/GenBank/DDBJ databases">
        <title>Another draft genome of Portunus trituberculatus and its Hox gene families provides insights of decapod evolution.</title>
        <authorList>
            <person name="Jeong J.-H."/>
            <person name="Song I."/>
            <person name="Kim S."/>
            <person name="Choi T."/>
            <person name="Kim D."/>
            <person name="Ryu S."/>
            <person name="Kim W."/>
        </authorList>
    </citation>
    <scope>NUCLEOTIDE SEQUENCE [LARGE SCALE GENOMIC DNA]</scope>
    <source>
        <tissue evidence="2">Muscle</tissue>
    </source>
</reference>
<feature type="region of interest" description="Disordered" evidence="1">
    <location>
        <begin position="43"/>
        <end position="69"/>
    </location>
</feature>
<accession>A0A5B7IFZ4</accession>
<protein>
    <submittedName>
        <fullName evidence="2">Uncharacterized protein</fullName>
    </submittedName>
</protein>
<dbReference type="Proteomes" id="UP000324222">
    <property type="component" value="Unassembled WGS sequence"/>
</dbReference>
<proteinExistence type="predicted"/>
<organism evidence="2 3">
    <name type="scientific">Portunus trituberculatus</name>
    <name type="common">Swimming crab</name>
    <name type="synonym">Neptunus trituberculatus</name>
    <dbReference type="NCBI Taxonomy" id="210409"/>
    <lineage>
        <taxon>Eukaryota</taxon>
        <taxon>Metazoa</taxon>
        <taxon>Ecdysozoa</taxon>
        <taxon>Arthropoda</taxon>
        <taxon>Crustacea</taxon>
        <taxon>Multicrustacea</taxon>
        <taxon>Malacostraca</taxon>
        <taxon>Eumalacostraca</taxon>
        <taxon>Eucarida</taxon>
        <taxon>Decapoda</taxon>
        <taxon>Pleocyemata</taxon>
        <taxon>Brachyura</taxon>
        <taxon>Eubrachyura</taxon>
        <taxon>Portunoidea</taxon>
        <taxon>Portunidae</taxon>
        <taxon>Portuninae</taxon>
        <taxon>Portunus</taxon>
    </lineage>
</organism>
<gene>
    <name evidence="2" type="ORF">E2C01_075087</name>
</gene>